<organism evidence="1 2">
    <name type="scientific">Desmophyllum pertusum</name>
    <dbReference type="NCBI Taxonomy" id="174260"/>
    <lineage>
        <taxon>Eukaryota</taxon>
        <taxon>Metazoa</taxon>
        <taxon>Cnidaria</taxon>
        <taxon>Anthozoa</taxon>
        <taxon>Hexacorallia</taxon>
        <taxon>Scleractinia</taxon>
        <taxon>Caryophylliina</taxon>
        <taxon>Caryophylliidae</taxon>
        <taxon>Desmophyllum</taxon>
    </lineage>
</organism>
<evidence type="ECO:0000313" key="1">
    <source>
        <dbReference type="EMBL" id="KAJ7384836.1"/>
    </source>
</evidence>
<sequence>MPKFDGEIRHYPQFKRDFQKHVIPTLHADDASYVLRSCLGKEPADTVKSVDDDIEEMWKRLDDKYGDPAKVADVIIDAIQRTRAIKEGEDKQLVEFIDALEDGCRDLKRLGLEAEITTTSSLQRIPSLCFIAKDKAKAENLKGTDVELSSTKVGGNNEKITSKRFMLTLVDQQGQEVKFEMYGIDKITSDIQSIDIDGVTGLFKNIPKEDIMRPTGVVDVLIGYEYADFHPQKEQSSGHLLLLENRFGR</sequence>
<dbReference type="Pfam" id="PF03564">
    <property type="entry name" value="DUF1759"/>
    <property type="match status" value="1"/>
</dbReference>
<proteinExistence type="predicted"/>
<dbReference type="OrthoDB" id="5972337at2759"/>
<protein>
    <submittedName>
        <fullName evidence="1">Uncharacterized protein</fullName>
    </submittedName>
</protein>
<dbReference type="AlphaFoldDB" id="A0A9X0D344"/>
<gene>
    <name evidence="1" type="ORF">OS493_019513</name>
</gene>
<name>A0A9X0D344_9CNID</name>
<dbReference type="InterPro" id="IPR005312">
    <property type="entry name" value="DUF1759"/>
</dbReference>
<comment type="caution">
    <text evidence="1">The sequence shown here is derived from an EMBL/GenBank/DDBJ whole genome shotgun (WGS) entry which is preliminary data.</text>
</comment>
<dbReference type="Proteomes" id="UP001163046">
    <property type="component" value="Unassembled WGS sequence"/>
</dbReference>
<evidence type="ECO:0000313" key="2">
    <source>
        <dbReference type="Proteomes" id="UP001163046"/>
    </source>
</evidence>
<dbReference type="EMBL" id="MU825884">
    <property type="protein sequence ID" value="KAJ7384836.1"/>
    <property type="molecule type" value="Genomic_DNA"/>
</dbReference>
<reference evidence="1" key="1">
    <citation type="submission" date="2023-01" db="EMBL/GenBank/DDBJ databases">
        <title>Genome assembly of the deep-sea coral Lophelia pertusa.</title>
        <authorList>
            <person name="Herrera S."/>
            <person name="Cordes E."/>
        </authorList>
    </citation>
    <scope>NUCLEOTIDE SEQUENCE</scope>
    <source>
        <strain evidence="1">USNM1676648</strain>
        <tissue evidence="1">Polyp</tissue>
    </source>
</reference>
<accession>A0A9X0D344</accession>
<keyword evidence="2" id="KW-1185">Reference proteome</keyword>